<evidence type="ECO:0000256" key="7">
    <source>
        <dbReference type="SAM" id="Phobius"/>
    </source>
</evidence>
<dbReference type="Proteomes" id="UP000486602">
    <property type="component" value="Unassembled WGS sequence"/>
</dbReference>
<comment type="subcellular location">
    <subcellularLocation>
        <location evidence="1">Cell membrane</location>
        <topology evidence="1">Multi-pass membrane protein</topology>
    </subcellularLocation>
</comment>
<comment type="caution">
    <text evidence="8">The sequence shown here is derived from an EMBL/GenBank/DDBJ whole genome shotgun (WGS) entry which is preliminary data.</text>
</comment>
<feature type="transmembrane region" description="Helical" evidence="7">
    <location>
        <begin position="53"/>
        <end position="69"/>
    </location>
</feature>
<evidence type="ECO:0000256" key="3">
    <source>
        <dbReference type="ARBA" id="ARBA00022475"/>
    </source>
</evidence>
<feature type="transmembrane region" description="Helical" evidence="7">
    <location>
        <begin position="22"/>
        <end position="41"/>
    </location>
</feature>
<comment type="similarity">
    <text evidence="2">Belongs to the CPA3 antiporters (TC 2.A.63) subunit E family.</text>
</comment>
<gene>
    <name evidence="8" type="ORF">G3O08_14260</name>
</gene>
<dbReference type="Pfam" id="PF01899">
    <property type="entry name" value="MNHE"/>
    <property type="match status" value="1"/>
</dbReference>
<keyword evidence="5 7" id="KW-1133">Transmembrane helix</keyword>
<reference evidence="8 9" key="1">
    <citation type="submission" date="2020-02" db="EMBL/GenBank/DDBJ databases">
        <title>Out from the shadows clarifying the taxonomy of the family Cryomorphaceae and related taxa by utilizing the GTDB taxonomic framework.</title>
        <authorList>
            <person name="Bowman J.P."/>
        </authorList>
    </citation>
    <scope>NUCLEOTIDE SEQUENCE [LARGE SCALE GENOMIC DNA]</scope>
    <source>
        <strain evidence="8 9">QSSC 1-22</strain>
    </source>
</reference>
<dbReference type="RefSeq" id="WP_163286059.1">
    <property type="nucleotide sequence ID" value="NZ_JAAGVY010000030.1"/>
</dbReference>
<evidence type="ECO:0000313" key="8">
    <source>
        <dbReference type="EMBL" id="NEN24667.1"/>
    </source>
</evidence>
<keyword evidence="9" id="KW-1185">Reference proteome</keyword>
<dbReference type="GO" id="GO:0005886">
    <property type="term" value="C:plasma membrane"/>
    <property type="evidence" value="ECO:0007669"/>
    <property type="project" value="UniProtKB-SubCell"/>
</dbReference>
<keyword evidence="3" id="KW-1003">Cell membrane</keyword>
<accession>A0A7K3WSJ7</accession>
<dbReference type="PANTHER" id="PTHR34584:SF1">
    <property type="entry name" value="NA(+)_H(+) ANTIPORTER SUBUNIT E1"/>
    <property type="match status" value="1"/>
</dbReference>
<sequence length="158" mass="18195">MKKKFLVNNMLMLVWVALKGDFTFANFIFGFFLGFLALWLADREHAGKRYFKLLPSAISFFLFFLYELIKANIQVAYEVMTPTLYMEPGIVSVPLDAKTDLEITMLANLISLTPGTLSLDVSEKGDVLYVHTMYVHDKEEFIHGIKNGFERKVLELLR</sequence>
<dbReference type="PIRSF" id="PIRSF019239">
    <property type="entry name" value="MrpE"/>
    <property type="match status" value="1"/>
</dbReference>
<dbReference type="GO" id="GO:0008324">
    <property type="term" value="F:monoatomic cation transmembrane transporter activity"/>
    <property type="evidence" value="ECO:0007669"/>
    <property type="project" value="InterPro"/>
</dbReference>
<name>A0A7K3WSJ7_9FLAO</name>
<evidence type="ECO:0000256" key="5">
    <source>
        <dbReference type="ARBA" id="ARBA00022989"/>
    </source>
</evidence>
<evidence type="ECO:0000256" key="6">
    <source>
        <dbReference type="ARBA" id="ARBA00023136"/>
    </source>
</evidence>
<dbReference type="EMBL" id="JAAGVY010000030">
    <property type="protein sequence ID" value="NEN24667.1"/>
    <property type="molecule type" value="Genomic_DNA"/>
</dbReference>
<organism evidence="8 9">
    <name type="scientific">Cryomorpha ignava</name>
    <dbReference type="NCBI Taxonomy" id="101383"/>
    <lineage>
        <taxon>Bacteria</taxon>
        <taxon>Pseudomonadati</taxon>
        <taxon>Bacteroidota</taxon>
        <taxon>Flavobacteriia</taxon>
        <taxon>Flavobacteriales</taxon>
        <taxon>Cryomorphaceae</taxon>
        <taxon>Cryomorpha</taxon>
    </lineage>
</organism>
<keyword evidence="4 7" id="KW-0812">Transmembrane</keyword>
<evidence type="ECO:0000256" key="2">
    <source>
        <dbReference type="ARBA" id="ARBA00006228"/>
    </source>
</evidence>
<protein>
    <submittedName>
        <fullName evidence="8">Na+/H+ antiporter subunit E</fullName>
    </submittedName>
</protein>
<dbReference type="InterPro" id="IPR002758">
    <property type="entry name" value="Cation_antiport_E"/>
</dbReference>
<evidence type="ECO:0000256" key="1">
    <source>
        <dbReference type="ARBA" id="ARBA00004651"/>
    </source>
</evidence>
<proteinExistence type="inferred from homology"/>
<evidence type="ECO:0000313" key="9">
    <source>
        <dbReference type="Proteomes" id="UP000486602"/>
    </source>
</evidence>
<keyword evidence="6 7" id="KW-0472">Membrane</keyword>
<dbReference type="PANTHER" id="PTHR34584">
    <property type="entry name" value="NA(+)/H(+) ANTIPORTER SUBUNIT E1"/>
    <property type="match status" value="1"/>
</dbReference>
<dbReference type="AlphaFoldDB" id="A0A7K3WSJ7"/>
<evidence type="ECO:0000256" key="4">
    <source>
        <dbReference type="ARBA" id="ARBA00022692"/>
    </source>
</evidence>